<proteinExistence type="predicted"/>
<geneLocation type="plasmid" evidence="2 3">
    <name>RPME01</name>
</geneLocation>
<dbReference type="eggNOG" id="COG3419">
    <property type="taxonomic scope" value="Bacteria"/>
</dbReference>
<feature type="chain" id="PRO_5002646436" description="DUF1302 domain-containing protein" evidence="1">
    <location>
        <begin position="29"/>
        <end position="616"/>
    </location>
</feature>
<dbReference type="KEGG" id="mpt:Mpe_B0592"/>
<feature type="signal peptide" evidence="1">
    <location>
        <begin position="1"/>
        <end position="28"/>
    </location>
</feature>
<dbReference type="HOGENOM" id="CLU_031686_0_0_4"/>
<gene>
    <name evidence="2" type="ordered locus">Mpe_B0592</name>
</gene>
<evidence type="ECO:0000313" key="3">
    <source>
        <dbReference type="Proteomes" id="UP000000366"/>
    </source>
</evidence>
<organism evidence="2 3">
    <name type="scientific">Methylibium petroleiphilum (strain ATCC BAA-1232 / LMG 22953 / PM1)</name>
    <dbReference type="NCBI Taxonomy" id="420662"/>
    <lineage>
        <taxon>Bacteria</taxon>
        <taxon>Pseudomonadati</taxon>
        <taxon>Pseudomonadota</taxon>
        <taxon>Betaproteobacteria</taxon>
        <taxon>Burkholderiales</taxon>
        <taxon>Sphaerotilaceae</taxon>
        <taxon>Methylibium</taxon>
    </lineage>
</organism>
<dbReference type="Pfam" id="PF06980">
    <property type="entry name" value="DUF1302"/>
    <property type="match status" value="1"/>
</dbReference>
<reference evidence="2 3" key="1">
    <citation type="journal article" date="2007" name="J. Bacteriol.">
        <title>Whole-genome analysis of the methyl tert-butyl ether-degrading beta-proteobacterium Methylibium petroleiphilum PM1.</title>
        <authorList>
            <person name="Kane S.R."/>
            <person name="Chakicherla A.Y."/>
            <person name="Chain P.S.G."/>
            <person name="Schmidt R."/>
            <person name="Shin M.W."/>
            <person name="Legler T.C."/>
            <person name="Scow K.M."/>
            <person name="Larimer F.W."/>
            <person name="Lucas S.M."/>
            <person name="Richardson P.M."/>
            <person name="Hristova K.R."/>
        </authorList>
    </citation>
    <scope>NUCLEOTIDE SEQUENCE [LARGE SCALE GENOMIC DNA]</scope>
    <source>
        <strain evidence="3">ATCC BAA-1232 / LMG 22953 / PM1</strain>
        <plasmid evidence="2 3">RPME01</plasmid>
    </source>
</reference>
<evidence type="ECO:0000313" key="2">
    <source>
        <dbReference type="EMBL" id="ABM97356.1"/>
    </source>
</evidence>
<keyword evidence="2" id="KW-0614">Plasmid</keyword>
<accession>A2SP67</accession>
<evidence type="ECO:0000256" key="1">
    <source>
        <dbReference type="SAM" id="SignalP"/>
    </source>
</evidence>
<sequence length="616" mass="67773">MRRIRSEISQRHAVAAAVLLALFNSTQAAEWAVSGFIRQELAVKTTDDQNNANQYGNAQNGITYTNHGVVAPPASTLQRPATFKDEADINWFASRVDLNFDGKLTESLKATIKLRGILDETRVVDNVYGTHTAGGVNTGSGDINSGSSFRQSFGGTAGGPLAYANDRALVDLPAFYLDYNNGPLWIRAGNQQIAWGEALFFRVADQPNGLDLRGHLFGVAAEEYSDTRRSALGLRANYRINETTDVDGFVQRFAPTLLPNGETAYNVIQDQFTVDQKPGYDDVKNKWNIGFRLKGEAGGFGYQAFAINRINPDGVFKWSAAKGDGALPGTAFAMNPTGVYSSAEWFKGAANSRLHGFEAVATSMNFIGTNGDPYGLVGLARACGASRAELGNFRIGSKAAAECILDTFFTPGIAGPLRGWISREYKRETVFGGGINRVFEGEQDSLLDQLIGRFEFSYTPDKRFTNPTLGDYIKKDEYQFALILEKYHKFTSAFPATYFVGQWLHKSRSDMFGRYLGGVDNSPGEAPKGQSNGFNALALALQQPSPTLEYRFDLAVLTDTKGGWYMQPGVKWKPTKSIQADLYLNAVYSQHKGEYRDFVDGLQHNNEIFARVAYQF</sequence>
<dbReference type="EMBL" id="CP000556">
    <property type="protein sequence ID" value="ABM97356.1"/>
    <property type="molecule type" value="Genomic_DNA"/>
</dbReference>
<protein>
    <recommendedName>
        <fullName evidence="4">DUF1302 domain-containing protein</fullName>
    </recommendedName>
</protein>
<dbReference type="RefSeq" id="WP_011831902.1">
    <property type="nucleotide sequence ID" value="NC_008826.1"/>
</dbReference>
<dbReference type="InterPro" id="IPR010727">
    <property type="entry name" value="DUF1302"/>
</dbReference>
<dbReference type="AlphaFoldDB" id="A2SP67"/>
<keyword evidence="3" id="KW-1185">Reference proteome</keyword>
<keyword evidence="1" id="KW-0732">Signal</keyword>
<dbReference type="Proteomes" id="UP000000366">
    <property type="component" value="Plasmid RPME01"/>
</dbReference>
<name>A2SP67_METPP</name>
<evidence type="ECO:0008006" key="4">
    <source>
        <dbReference type="Google" id="ProtNLM"/>
    </source>
</evidence>